<evidence type="ECO:0000256" key="2">
    <source>
        <dbReference type="ARBA" id="ARBA00040363"/>
    </source>
</evidence>
<dbReference type="Gene3D" id="3.50.50.60">
    <property type="entry name" value="FAD/NAD(P)-binding domain"/>
    <property type="match status" value="1"/>
</dbReference>
<proteinExistence type="inferred from homology"/>
<dbReference type="eggNOG" id="COG0644">
    <property type="taxonomic scope" value="Bacteria"/>
</dbReference>
<sequence length="400" mass="44165">MTFDVLIIGGGPAGATTAILLAEAGWSVGLIEKKEFPRKKVCGEFISATSLPLLQILGLEKFYFENGGPEVTKIGLYAGDVILTANMPYMNSTTTPYGRALGREYLDTALVSKARLNGVTIWQPCEAMQLQHKNGLFFCTIKKEGRTSEIIRSLRVIIANGSWGKKIDPSNAKIHKAHDLLAFKAHFNNCSLPKNLMPLLAFPGGYGGLVHTTPQLVALSCCIRRDTLKNLRLKSPDLPAGEAVFQYIQAHCRGVRDVFDHAQNEDKWLAAGPIQPGIRSCYKNGVFFVGNIAGEAHPVVAEGISMAMQSAWLLSQSLIQFNIKQNKNPNDAGKYYTQQWRKYFSHRIHASIFFAHLAMLKPWGRALLLPIIQQFPVLLSLGAKLSGKIQHVVPIDNRNI</sequence>
<gene>
    <name evidence="4" type="ORF">Lsai_3179</name>
</gene>
<dbReference type="GO" id="GO:0071949">
    <property type="term" value="F:FAD binding"/>
    <property type="evidence" value="ECO:0007669"/>
    <property type="project" value="InterPro"/>
</dbReference>
<dbReference type="AlphaFoldDB" id="A0A0W0YBT1"/>
<feature type="domain" description="FAD-binding" evidence="3">
    <location>
        <begin position="3"/>
        <end position="135"/>
    </location>
</feature>
<organism evidence="4 5">
    <name type="scientific">Legionella sainthelensi</name>
    <dbReference type="NCBI Taxonomy" id="28087"/>
    <lineage>
        <taxon>Bacteria</taxon>
        <taxon>Pseudomonadati</taxon>
        <taxon>Pseudomonadota</taxon>
        <taxon>Gammaproteobacteria</taxon>
        <taxon>Legionellales</taxon>
        <taxon>Legionellaceae</taxon>
        <taxon>Legionella</taxon>
    </lineage>
</organism>
<name>A0A0W0YBT1_9GAMM</name>
<dbReference type="EMBL" id="LNYV01000037">
    <property type="protein sequence ID" value="KTD54357.1"/>
    <property type="molecule type" value="Genomic_DNA"/>
</dbReference>
<evidence type="ECO:0000313" key="5">
    <source>
        <dbReference type="Proteomes" id="UP000054621"/>
    </source>
</evidence>
<dbReference type="OrthoDB" id="5652862at2"/>
<evidence type="ECO:0000313" key="4">
    <source>
        <dbReference type="EMBL" id="KTD54357.1"/>
    </source>
</evidence>
<comment type="similarity">
    <text evidence="1">Belongs to the CbrA family.</text>
</comment>
<protein>
    <recommendedName>
        <fullName evidence="2">Protein CbrA</fullName>
    </recommendedName>
</protein>
<evidence type="ECO:0000259" key="3">
    <source>
        <dbReference type="Pfam" id="PF01494"/>
    </source>
</evidence>
<dbReference type="InterPro" id="IPR050407">
    <property type="entry name" value="Geranylgeranyl_reductase"/>
</dbReference>
<comment type="caution">
    <text evidence="4">The sequence shown here is derived from an EMBL/GenBank/DDBJ whole genome shotgun (WGS) entry which is preliminary data.</text>
</comment>
<reference evidence="4 5" key="1">
    <citation type="submission" date="2015-11" db="EMBL/GenBank/DDBJ databases">
        <title>Genomic analysis of 38 Legionella species identifies large and diverse effector repertoires.</title>
        <authorList>
            <person name="Burstein D."/>
            <person name="Amaro F."/>
            <person name="Zusman T."/>
            <person name="Lifshitz Z."/>
            <person name="Cohen O."/>
            <person name="Gilbert J.A."/>
            <person name="Pupko T."/>
            <person name="Shuman H.A."/>
            <person name="Segal G."/>
        </authorList>
    </citation>
    <scope>NUCLEOTIDE SEQUENCE [LARGE SCALE GENOMIC DNA]</scope>
    <source>
        <strain evidence="4 5">Mt.St.Helens-4</strain>
    </source>
</reference>
<dbReference type="InterPro" id="IPR036188">
    <property type="entry name" value="FAD/NAD-bd_sf"/>
</dbReference>
<dbReference type="Proteomes" id="UP000054621">
    <property type="component" value="Unassembled WGS sequence"/>
</dbReference>
<dbReference type="STRING" id="28087.Lsai_3179"/>
<dbReference type="RefSeq" id="WP_027269872.1">
    <property type="nucleotide sequence ID" value="NZ_CAAAJE010000004.1"/>
</dbReference>
<evidence type="ECO:0000256" key="1">
    <source>
        <dbReference type="ARBA" id="ARBA00038079"/>
    </source>
</evidence>
<dbReference type="PATRIC" id="fig|28087.4.peg.3414"/>
<dbReference type="InterPro" id="IPR002938">
    <property type="entry name" value="FAD-bd"/>
</dbReference>
<dbReference type="PANTHER" id="PTHR42685:SF22">
    <property type="entry name" value="CONDITIONED MEDIUM FACTOR RECEPTOR 1"/>
    <property type="match status" value="1"/>
</dbReference>
<dbReference type="PANTHER" id="PTHR42685">
    <property type="entry name" value="GERANYLGERANYL DIPHOSPHATE REDUCTASE"/>
    <property type="match status" value="1"/>
</dbReference>
<dbReference type="PRINTS" id="PR00420">
    <property type="entry name" value="RNGMNOXGNASE"/>
</dbReference>
<dbReference type="Pfam" id="PF01494">
    <property type="entry name" value="FAD_binding_3"/>
    <property type="match status" value="1"/>
</dbReference>
<dbReference type="SUPFAM" id="SSF51905">
    <property type="entry name" value="FAD/NAD(P)-binding domain"/>
    <property type="match status" value="1"/>
</dbReference>
<accession>A0A0W0YBT1</accession>